<dbReference type="GO" id="GO:0016787">
    <property type="term" value="F:hydrolase activity"/>
    <property type="evidence" value="ECO:0007669"/>
    <property type="project" value="UniProtKB-KW"/>
</dbReference>
<dbReference type="PROSITE" id="PS51257">
    <property type="entry name" value="PROKAR_LIPOPROTEIN"/>
    <property type="match status" value="1"/>
</dbReference>
<dbReference type="PANTHER" id="PTHR43283:SF11">
    <property type="entry name" value="BETA-LACTAMASE-RELATED DOMAIN-CONTAINING PROTEIN"/>
    <property type="match status" value="1"/>
</dbReference>
<organism evidence="3 4">
    <name type="scientific">Arcticibacter tournemirensis</name>
    <dbReference type="NCBI Taxonomy" id="699437"/>
    <lineage>
        <taxon>Bacteria</taxon>
        <taxon>Pseudomonadati</taxon>
        <taxon>Bacteroidota</taxon>
        <taxon>Sphingobacteriia</taxon>
        <taxon>Sphingobacteriales</taxon>
        <taxon>Sphingobacteriaceae</taxon>
        <taxon>Arcticibacter</taxon>
    </lineage>
</organism>
<sequence length="613" mass="68457">MKFNKTHLSSALPFFLIMLMAFTSFGFSCSQPGYEWLEQMKNAEKSTVLLNNSKGVVPLLNLADNKIASVNMGYPYATEFDSVLNKYTDISRFSSLGYSSGSPDLDRLSFDLKLFNTVIIQTPGAVLNDIKSRTFIRDLEKSKQVILVLFGNPTHLAVLDSLECPIIWSAQSSPLASSFTAQLIFGGTAASAKLAVDVSQKHKRGDGFSTVATRLKYSIPEDAGINSAALTRIDDVVKEAINKHATPGAVVMVVKDGKVIFDKAYGHHTYGGPFTTKLTDIFDLASVTKIAATTMAAMRLYEQQKLRLDTNIGAYIPLARGTNKNNLTVRELMLHEAGLVPYIPFHNSIKPDDFSRDSSALFSVKVADNYYIRKGFYEDIMLPRMLSTGLRQRGKYEYSDLSMYFMKEIVEGQTSEKLNEYVFQQFYKPLGMQTAGFNPRMRFDTSRIVPTENDTYFRKTLLQGYVHDQGAALAGGVAGHAGVFSSANDLAILFQMMLNGGTYGGQQYLQSSTISMFTSRQSNTSRRGLGFDRWDPDRTNRYPSELASPETYGHTGFTGTCVWVDPRYNLIYIFLSNRLNDQPANKLSSLRIRPRIQDIIYEAIQNTRVSSNR</sequence>
<dbReference type="InterPro" id="IPR012338">
    <property type="entry name" value="Beta-lactam/transpept-like"/>
</dbReference>
<dbReference type="SUPFAM" id="SSF56601">
    <property type="entry name" value="beta-lactamase/transpeptidase-like"/>
    <property type="match status" value="1"/>
</dbReference>
<dbReference type="InterPro" id="IPR001466">
    <property type="entry name" value="Beta-lactam-related"/>
</dbReference>
<feature type="domain" description="Beta-lactamase-related" evidence="2">
    <location>
        <begin position="233"/>
        <end position="583"/>
    </location>
</feature>
<protein>
    <submittedName>
        <fullName evidence="3">Beta-N-acetylglucosaminidase</fullName>
    </submittedName>
</protein>
<proteinExistence type="predicted"/>
<evidence type="ECO:0000313" key="4">
    <source>
        <dbReference type="Proteomes" id="UP000290848"/>
    </source>
</evidence>
<dbReference type="Proteomes" id="UP000290848">
    <property type="component" value="Unassembled WGS sequence"/>
</dbReference>
<dbReference type="EMBL" id="RXOC01000014">
    <property type="protein sequence ID" value="RXF67890.1"/>
    <property type="molecule type" value="Genomic_DNA"/>
</dbReference>
<dbReference type="AlphaFoldDB" id="A0A4Q0M4K0"/>
<evidence type="ECO:0000256" key="1">
    <source>
        <dbReference type="ARBA" id="ARBA00022801"/>
    </source>
</evidence>
<dbReference type="Pfam" id="PF00144">
    <property type="entry name" value="Beta-lactamase"/>
    <property type="match status" value="1"/>
</dbReference>
<evidence type="ECO:0000259" key="2">
    <source>
        <dbReference type="Pfam" id="PF00144"/>
    </source>
</evidence>
<gene>
    <name evidence="3" type="ORF">EKH83_17740</name>
</gene>
<dbReference type="RefSeq" id="WP_128770803.1">
    <property type="nucleotide sequence ID" value="NZ_RXOC01000014.1"/>
</dbReference>
<evidence type="ECO:0000313" key="3">
    <source>
        <dbReference type="EMBL" id="RXF67890.1"/>
    </source>
</evidence>
<comment type="caution">
    <text evidence="3">The sequence shown here is derived from an EMBL/GenBank/DDBJ whole genome shotgun (WGS) entry which is preliminary data.</text>
</comment>
<keyword evidence="1" id="KW-0378">Hydrolase</keyword>
<dbReference type="Gene3D" id="3.40.710.10">
    <property type="entry name" value="DD-peptidase/beta-lactamase superfamily"/>
    <property type="match status" value="1"/>
</dbReference>
<dbReference type="InterPro" id="IPR050789">
    <property type="entry name" value="Diverse_Enzym_Activities"/>
</dbReference>
<dbReference type="PANTHER" id="PTHR43283">
    <property type="entry name" value="BETA-LACTAMASE-RELATED"/>
    <property type="match status" value="1"/>
</dbReference>
<reference evidence="3 4" key="1">
    <citation type="submission" date="2018-12" db="EMBL/GenBank/DDBJ databases">
        <title>The Draft Genome Sequence of the Soil Bacterium Pedobacter tournemirensis R1.</title>
        <authorList>
            <person name="He J."/>
        </authorList>
    </citation>
    <scope>NUCLEOTIDE SEQUENCE [LARGE SCALE GENOMIC DNA]</scope>
    <source>
        <strain evidence="3 4">R1</strain>
    </source>
</reference>
<accession>A0A4Q0M4K0</accession>
<name>A0A4Q0M4K0_9SPHI</name>